<feature type="domain" description="NACHT" evidence="4">
    <location>
        <begin position="1285"/>
        <end position="1395"/>
    </location>
</feature>
<feature type="repeat" description="WD" evidence="3">
    <location>
        <begin position="2535"/>
        <end position="2576"/>
    </location>
</feature>
<dbReference type="InterPro" id="IPR019775">
    <property type="entry name" value="WD40_repeat_CS"/>
</dbReference>
<dbReference type="PROSITE" id="PS00678">
    <property type="entry name" value="WD_REPEATS_1"/>
    <property type="match status" value="12"/>
</dbReference>
<dbReference type="Gene3D" id="2.160.20.80">
    <property type="entry name" value="E3 ubiquitin-protein ligase SopA"/>
    <property type="match status" value="1"/>
</dbReference>
<dbReference type="InterPro" id="IPR001646">
    <property type="entry name" value="5peptide_repeat"/>
</dbReference>
<feature type="repeat" description="WD" evidence="3">
    <location>
        <begin position="1988"/>
        <end position="2029"/>
    </location>
</feature>
<dbReference type="eggNOG" id="KOG0271">
    <property type="taxonomic scope" value="Eukaryota"/>
</dbReference>
<evidence type="ECO:0000256" key="2">
    <source>
        <dbReference type="ARBA" id="ARBA00022737"/>
    </source>
</evidence>
<dbReference type="STRING" id="5888.A0D039"/>
<organism evidence="5 6">
    <name type="scientific">Paramecium tetraurelia</name>
    <dbReference type="NCBI Taxonomy" id="5888"/>
    <lineage>
        <taxon>Eukaryota</taxon>
        <taxon>Sar</taxon>
        <taxon>Alveolata</taxon>
        <taxon>Ciliophora</taxon>
        <taxon>Intramacronucleata</taxon>
        <taxon>Oligohymenophorea</taxon>
        <taxon>Peniculida</taxon>
        <taxon>Parameciidae</taxon>
        <taxon>Paramecium</taxon>
    </lineage>
</organism>
<feature type="repeat" description="WD" evidence="3">
    <location>
        <begin position="2661"/>
        <end position="2702"/>
    </location>
</feature>
<dbReference type="InParanoid" id="A0D039"/>
<reference evidence="5 6" key="1">
    <citation type="journal article" date="2006" name="Nature">
        <title>Global trends of whole-genome duplications revealed by the ciliate Paramecium tetraurelia.</title>
        <authorList>
            <consortium name="Genoscope"/>
            <person name="Aury J.-M."/>
            <person name="Jaillon O."/>
            <person name="Duret L."/>
            <person name="Noel B."/>
            <person name="Jubin C."/>
            <person name="Porcel B.M."/>
            <person name="Segurens B."/>
            <person name="Daubin V."/>
            <person name="Anthouard V."/>
            <person name="Aiach N."/>
            <person name="Arnaiz O."/>
            <person name="Billaut A."/>
            <person name="Beisson J."/>
            <person name="Blanc I."/>
            <person name="Bouhouche K."/>
            <person name="Camara F."/>
            <person name="Duharcourt S."/>
            <person name="Guigo R."/>
            <person name="Gogendeau D."/>
            <person name="Katinka M."/>
            <person name="Keller A.-M."/>
            <person name="Kissmehl R."/>
            <person name="Klotz C."/>
            <person name="Koll F."/>
            <person name="Le Moue A."/>
            <person name="Lepere C."/>
            <person name="Malinsky S."/>
            <person name="Nowacki M."/>
            <person name="Nowak J.K."/>
            <person name="Plattner H."/>
            <person name="Poulain J."/>
            <person name="Ruiz F."/>
            <person name="Serrano V."/>
            <person name="Zagulski M."/>
            <person name="Dessen P."/>
            <person name="Betermier M."/>
            <person name="Weissenbach J."/>
            <person name="Scarpelli C."/>
            <person name="Schachter V."/>
            <person name="Sperling L."/>
            <person name="Meyer E."/>
            <person name="Cohen J."/>
            <person name="Wincker P."/>
        </authorList>
    </citation>
    <scope>NUCLEOTIDE SEQUENCE [LARGE SCALE GENOMIC DNA]</scope>
    <source>
        <strain evidence="5 6">Stock d4-2</strain>
    </source>
</reference>
<dbReference type="OMA" id="EINIRSI"/>
<dbReference type="eggNOG" id="KOG0272">
    <property type="taxonomic scope" value="Eukaryota"/>
</dbReference>
<dbReference type="OrthoDB" id="338608at2759"/>
<dbReference type="PRINTS" id="PR00320">
    <property type="entry name" value="GPROTEINBRPT"/>
</dbReference>
<feature type="repeat" description="WD" evidence="3">
    <location>
        <begin position="2156"/>
        <end position="2197"/>
    </location>
</feature>
<dbReference type="SUPFAM" id="SSF141571">
    <property type="entry name" value="Pentapeptide repeat-like"/>
    <property type="match status" value="1"/>
</dbReference>
<dbReference type="SMART" id="SM00320">
    <property type="entry name" value="WD40"/>
    <property type="match status" value="20"/>
</dbReference>
<dbReference type="InterPro" id="IPR027417">
    <property type="entry name" value="P-loop_NTPase"/>
</dbReference>
<feature type="repeat" description="WD" evidence="3">
    <location>
        <begin position="2072"/>
        <end position="2113"/>
    </location>
</feature>
<dbReference type="InterPro" id="IPR036322">
    <property type="entry name" value="WD40_repeat_dom_sf"/>
</dbReference>
<dbReference type="PROSITE" id="PS50294">
    <property type="entry name" value="WD_REPEATS_REGION"/>
    <property type="match status" value="18"/>
</dbReference>
<dbReference type="Gene3D" id="3.40.50.300">
    <property type="entry name" value="P-loop containing nucleotide triphosphate hydrolases"/>
    <property type="match status" value="1"/>
</dbReference>
<dbReference type="SUPFAM" id="SSF52540">
    <property type="entry name" value="P-loop containing nucleoside triphosphate hydrolases"/>
    <property type="match status" value="1"/>
</dbReference>
<feature type="repeat" description="WD" evidence="3">
    <location>
        <begin position="2577"/>
        <end position="2618"/>
    </location>
</feature>
<evidence type="ECO:0000256" key="1">
    <source>
        <dbReference type="ARBA" id="ARBA00022574"/>
    </source>
</evidence>
<feature type="repeat" description="WD" evidence="3">
    <location>
        <begin position="2282"/>
        <end position="2324"/>
    </location>
</feature>
<dbReference type="KEGG" id="ptm:GSPATT00011958001"/>
<keyword evidence="2" id="KW-0677">Repeat</keyword>
<evidence type="ECO:0000313" key="6">
    <source>
        <dbReference type="Proteomes" id="UP000000600"/>
    </source>
</evidence>
<dbReference type="CDD" id="cd00200">
    <property type="entry name" value="WD40"/>
    <property type="match status" value="3"/>
</dbReference>
<dbReference type="RefSeq" id="XP_001443803.1">
    <property type="nucleotide sequence ID" value="XM_001443766.1"/>
</dbReference>
<dbReference type="InterPro" id="IPR015943">
    <property type="entry name" value="WD40/YVTN_repeat-like_dom_sf"/>
</dbReference>
<dbReference type="HOGENOM" id="CLU_227630_0_0_1"/>
<gene>
    <name evidence="5" type="ORF">GSPATT00011958001</name>
</gene>
<dbReference type="PROSITE" id="PS50082">
    <property type="entry name" value="WD_REPEATS_2"/>
    <property type="match status" value="18"/>
</dbReference>
<name>A0D039_PARTE</name>
<evidence type="ECO:0000256" key="3">
    <source>
        <dbReference type="PROSITE-ProRule" id="PRU00221"/>
    </source>
</evidence>
<sequence length="2929" mass="339124">MIQKSLVVSRKSKESNFQNEVKIITLDKLSNLRGGGCVGSKQQNQNPFLVKNQDEHLIENLPKDFLENLRYRSKIIVQIAKTINEENQRAEFSICYQWLYDSREQIHWIGEKENSQLFYDCILECFLQLLQSALIYVRTSGLYCFYLLKICSDLSKTIFNFYRQNNDRCMRKEDKKNILNTIKELESHVSVEAYTLWQNGINYHISIVKAAIQLIPVDGNFQLFQLFVKGLITSAATLTPSDDLIKFLFKAAEEIYDKYKEYKSEKIYQKYYNFECLKWSMIAYLKNNDQGISRVVKQLEKLYEEQIRESKSSTIHFLWIYFLSDLLLFRPIIQKQDWIKYQSNSQNSLGTWESFITQYNLKPLPYDSNSIKLNLEFTLDKKVKPILQQFGLYNFKSLSLLLIEKTKTLKFNALDNYVTFHFSSHTKLFNSIDPFISEIYQLLFQNKENQNQIIRIMNLETHNSQMEENNPRLIELVNTIQQQKESIEQTQDLQEIIQKNEDLIYQTVPLLLQLITVQSKLYGSYHVIKLQLTSYNHSTSNSHIENLIQTQTSLTDFESSFSNVLTKLSKSISQDKIFLDSLSLKNISKSTYISDTSLQYHIYSEIIEDQVEKVKNQNKRQIQDQNLIYQELIVIQLQFESHSIPLLNNKHCKINFENIFQSLKQIENIQWNYLMNLEETKQDLQYSLSVDNFKQKEITMIQFSVKLSTFCRQVELFNKILDMFRQEYLNINKLIQKQSEIVIISQMESKREGVLIEKFKLSLDEYFQFMINALQKQSNMFDEREKFEKSKTILMQHYRLQSELKQHLSKFNDNFIGVHSLSEKANPLKSLYQTVKNIDVIESLINLADQNAFNSEIQDVLVLLSTLQQDLLKVDCNDVEDLQQNELDIYYKEILAKLKGDIQILDEIIEKSNINKELIYKLITKSQDTQTLMNKFQELQKFVNKKEIDQTSWQQIVYNFKQELNNLYINEIVELLGKIKTKQLFEMLNNLNYDMEFLNAILKYLNEDLFQESIDSIQSSEQYIKKLVQKQLEEIKDFINNNEYQIRECLVFQLLEIQSLSEEQQIQSYVTELLIQVWGIEKDQRVRALLKNKEIISLQQQLFSRNQVTINEKLRKAFQMKLKYINELEQEIRQEFDDDSRNQKISTMQSEYQQFQEFLGNINEMQQLLNITLYFLVDIKKDLGQIMNKLENLQNTINIIGRDISILRGKSFQQLLDLRKQTVLLNKKKIDLTKIFVPLYGREKSNGVESKLIPMFDDDNQNKISIVNNFIWHDHSGKEYKDQSDILLIHGQAGSGKSTIARKIEEYLWEQQQTQHKKEQILIPIFVSLPSLKDPLHSAIEETLQSEQLSFDKIQINQLKEEIQKGKMSLIIIMDGYDELKTEYSQQNLYVLNRLNEIWRKPKVIYTSRTEILNSNLYQTWFEGNGKLKEVELQSFSSLQQNQYFKSFVLQLVKQKILNFYEYCIQIERKLFSFEEFEKIWLPINQMIVSKSLEGKNFMNLFLNRNQITSIINSITQNPKIEIRQDQHEELLQSLQKELSEIWSANRYIEIMDEINIRSIVQMPFMLEIVAQIFPKLTSATSDINQVKSNFLKNYVNLKEQQYLIKKYSQNLDQVFDIEVEQLSAFNHWKQLEMKSIFKNYSPLSQIKIERKLLVINDESFDFGQEAQLIKQALKNQNYTPYAFYQAFIDYYHNQQVQKLKMIGKAIDQEIFFTDLLNISQSLALELTERQLTQAQYNKKSQVEFSNDGRTQQQEWIDKYFGQQGIIAEQKYLLRKCALLNQKGNTISFIHKSIQEFYVSKYILDFLFRLPTLNLEDLNVYINDKLRNQQDKNKLINLDKEFISVGKENVQKLVELIVRTIKESKFNTLNFSEEQYQGMIHFLKSEISQNQRLKEVLMAIVKLSCLEPIQQEAGNSLFILNQIGEVFNYLDLGHIQIKNANLNGASFYSTKLNESKMDNVNISQCNFNRAQLSNCRWININSNELPTLKGHSDSVSSVAFSPDGQTLASASNDYTVRVWDTKSGKEILKLSGHTGWVRSIAYSPDGLIIASGSSDNTVRLWDVSFGYLILKLEGHTDQVRSVQFSPDGQMIASASNDKSIRLWDPISGQQVNKLNGHDGWIWSATFSFVGHLLASGSDDLTIRIWDLKQCLEIRKLEGHSAPVHSVAFTPDSQLLASGSFDRTIILWDIKSGKELKKLTDHDDGIWSVAFSIDGQFLASASNDTTIRIWDVKSGKNIQRLEGHTKTVYSVAYSPDGSILGSASDDQSIRLWDTKSGREMNMLEGHLGLITSVAFSPDGLVFASGGGQDQSIRIWDLKSGKELCRLDGHSGWVQSIAFCPKGQLIASGSSDTSVRLWDVESGKEISKLEGHLNWVCSVAFSPKEDLLASGSEDQSIILWHIKTGKLITKLLGHSDSVQSVAFSCDGSRLASASGDYLVKIWDTKLGQEILELSEHNDSLQCVIFSPNGQILASAGGDYIIQLWDAVSGQDIMKLEGHTDAVQSIAFYPDGKVLASGSSDHSIRIWDITTGTEMQKIDGHTGCVYSIAFSPNGEALVSASEDNSILLWNTKSIKEMQQINGDTMWIYSVAQSPDQQSLALACIDYSIRLWDLKSEKERQKLIGHSDQVEVIAFSADGQTMASAGRDKKIRLWNLKSQIDVQILIAHSATIWSLRFSNDGLRLASGSSDTTIRIWVVKDTNQEKVLKGHTEAIQQVVFNPEGKLLVSTSNDNTIRQWSLDTGEQVELLEVNLGVVWATIFSADNQILAMVNKNNTIFLYYIIKGEIKIIENNLDLMHSLAFSQDSEFLIAKNSDCSIHLLAIQSGLVVQSFQKYSTLQEATKNPFLQQFKLSKTQLNLQKQLKNRKFVQQFTQSFQANNFSWSNIRMKLNPITCYKAIATSRLIQAKQTIIQNSTIISNLRIDLIPLYEQKK</sequence>
<keyword evidence="1 3" id="KW-0853">WD repeat</keyword>
<accession>A0D039</accession>
<dbReference type="EMBL" id="CT868241">
    <property type="protein sequence ID" value="CAK76406.1"/>
    <property type="molecule type" value="Genomic_DNA"/>
</dbReference>
<evidence type="ECO:0000313" key="5">
    <source>
        <dbReference type="EMBL" id="CAK76406.1"/>
    </source>
</evidence>
<dbReference type="Pfam" id="PF05729">
    <property type="entry name" value="NACHT"/>
    <property type="match status" value="1"/>
</dbReference>
<dbReference type="Pfam" id="PF00400">
    <property type="entry name" value="WD40"/>
    <property type="match status" value="18"/>
</dbReference>
<dbReference type="Gene3D" id="2.130.10.10">
    <property type="entry name" value="YVTN repeat-like/Quinoprotein amine dehydrogenase"/>
    <property type="match status" value="9"/>
</dbReference>
<dbReference type="GeneID" id="5029587"/>
<feature type="repeat" description="WD" evidence="3">
    <location>
        <begin position="2114"/>
        <end position="2148"/>
    </location>
</feature>
<keyword evidence="6" id="KW-1185">Reference proteome</keyword>
<feature type="repeat" description="WD" evidence="3">
    <location>
        <begin position="2240"/>
        <end position="2281"/>
    </location>
</feature>
<feature type="repeat" description="WD" evidence="3">
    <location>
        <begin position="2703"/>
        <end position="2744"/>
    </location>
</feature>
<feature type="repeat" description="WD" evidence="3">
    <location>
        <begin position="2198"/>
        <end position="2239"/>
    </location>
</feature>
<dbReference type="PANTHER" id="PTHR19879">
    <property type="entry name" value="TRANSCRIPTION INITIATION FACTOR TFIID"/>
    <property type="match status" value="1"/>
</dbReference>
<dbReference type="PANTHER" id="PTHR19879:SF9">
    <property type="entry name" value="TRANSCRIPTION INITIATION FACTOR TFIID SUBUNIT 5"/>
    <property type="match status" value="1"/>
</dbReference>
<dbReference type="eggNOG" id="KOG0279">
    <property type="taxonomic scope" value="Eukaryota"/>
</dbReference>
<dbReference type="InterPro" id="IPR001680">
    <property type="entry name" value="WD40_rpt"/>
</dbReference>
<protein>
    <recommendedName>
        <fullName evidence="4">NACHT domain-containing protein</fullName>
    </recommendedName>
</protein>
<feature type="repeat" description="WD" evidence="3">
    <location>
        <begin position="2451"/>
        <end position="2492"/>
    </location>
</feature>
<dbReference type="InterPro" id="IPR020472">
    <property type="entry name" value="WD40_PAC1"/>
</dbReference>
<feature type="repeat" description="WD" evidence="3">
    <location>
        <begin position="2619"/>
        <end position="2660"/>
    </location>
</feature>
<dbReference type="InterPro" id="IPR007111">
    <property type="entry name" value="NACHT_NTPase"/>
</dbReference>
<feature type="repeat" description="WD" evidence="3">
    <location>
        <begin position="2409"/>
        <end position="2450"/>
    </location>
</feature>
<dbReference type="PROSITE" id="PS50837">
    <property type="entry name" value="NACHT"/>
    <property type="match status" value="1"/>
</dbReference>
<dbReference type="Pfam" id="PF00805">
    <property type="entry name" value="Pentapeptide"/>
    <property type="match status" value="1"/>
</dbReference>
<feature type="repeat" description="WD" evidence="3">
    <location>
        <begin position="2325"/>
        <end position="2366"/>
    </location>
</feature>
<dbReference type="SUPFAM" id="SSF50978">
    <property type="entry name" value="WD40 repeat-like"/>
    <property type="match status" value="3"/>
</dbReference>
<evidence type="ECO:0000259" key="4">
    <source>
        <dbReference type="PROSITE" id="PS50837"/>
    </source>
</evidence>
<feature type="repeat" description="WD" evidence="3">
    <location>
        <begin position="2030"/>
        <end position="2071"/>
    </location>
</feature>
<feature type="repeat" description="WD" evidence="3">
    <location>
        <begin position="2493"/>
        <end position="2534"/>
    </location>
</feature>
<proteinExistence type="predicted"/>
<feature type="repeat" description="WD" evidence="3">
    <location>
        <begin position="2367"/>
        <end position="2408"/>
    </location>
</feature>
<dbReference type="Proteomes" id="UP000000600">
    <property type="component" value="Unassembled WGS sequence"/>
</dbReference>